<comment type="caution">
    <text evidence="1">The sequence shown here is derived from an EMBL/GenBank/DDBJ whole genome shotgun (WGS) entry which is preliminary data.</text>
</comment>
<evidence type="ECO:0000313" key="2">
    <source>
        <dbReference type="Proteomes" id="UP001162131"/>
    </source>
</evidence>
<reference evidence="1" key="1">
    <citation type="submission" date="2021-09" db="EMBL/GenBank/DDBJ databases">
        <authorList>
            <consortium name="AG Swart"/>
            <person name="Singh M."/>
            <person name="Singh A."/>
            <person name="Seah K."/>
            <person name="Emmerich C."/>
        </authorList>
    </citation>
    <scope>NUCLEOTIDE SEQUENCE</scope>
    <source>
        <strain evidence="1">ATCC30299</strain>
    </source>
</reference>
<accession>A0AAU9ILK3</accession>
<dbReference type="AlphaFoldDB" id="A0AAU9ILK3"/>
<organism evidence="1 2">
    <name type="scientific">Blepharisma stoltei</name>
    <dbReference type="NCBI Taxonomy" id="1481888"/>
    <lineage>
        <taxon>Eukaryota</taxon>
        <taxon>Sar</taxon>
        <taxon>Alveolata</taxon>
        <taxon>Ciliophora</taxon>
        <taxon>Postciliodesmatophora</taxon>
        <taxon>Heterotrichea</taxon>
        <taxon>Heterotrichida</taxon>
        <taxon>Blepharismidae</taxon>
        <taxon>Blepharisma</taxon>
    </lineage>
</organism>
<name>A0AAU9ILK3_9CILI</name>
<dbReference type="Proteomes" id="UP001162131">
    <property type="component" value="Unassembled WGS sequence"/>
</dbReference>
<protein>
    <submittedName>
        <fullName evidence="1">Uncharacterized protein</fullName>
    </submittedName>
</protein>
<evidence type="ECO:0000313" key="1">
    <source>
        <dbReference type="EMBL" id="CAG9313033.1"/>
    </source>
</evidence>
<sequence length="196" mass="22455">MSNCNFSSFWCCLSADPAIEFRHSNIESAGDLLWTDVFIQVDRTTILDNDYLKITKSGETISPETKKYKIVRDQGNTSGVTRVYLPAEAGSYDIYYIRDLKYRARVFGKHLIKISPILISSFQDLKYEKEIKRQQYPNHLQVLFKKSGSLFTVPEASSPGRDESLKSSINPSRVGTEEYPFEITPKNSMYNKLTLL</sequence>
<gene>
    <name evidence="1" type="ORF">BSTOLATCC_MIC7818</name>
</gene>
<proteinExistence type="predicted"/>
<keyword evidence="2" id="KW-1185">Reference proteome</keyword>
<dbReference type="EMBL" id="CAJZBQ010000009">
    <property type="protein sequence ID" value="CAG9313033.1"/>
    <property type="molecule type" value="Genomic_DNA"/>
</dbReference>